<keyword evidence="1 6" id="KW-0597">Phosphoprotein</keyword>
<keyword evidence="4 7" id="KW-0238">DNA-binding</keyword>
<dbReference type="InterPro" id="IPR001867">
    <property type="entry name" value="OmpR/PhoB-type_DNA-bd"/>
</dbReference>
<organism evidence="10 11">
    <name type="scientific">Litorilituus lipolyticus</name>
    <dbReference type="NCBI Taxonomy" id="2491017"/>
    <lineage>
        <taxon>Bacteria</taxon>
        <taxon>Pseudomonadati</taxon>
        <taxon>Pseudomonadota</taxon>
        <taxon>Gammaproteobacteria</taxon>
        <taxon>Alteromonadales</taxon>
        <taxon>Colwelliaceae</taxon>
        <taxon>Litorilituus</taxon>
    </lineage>
</organism>
<dbReference type="OrthoDB" id="9802426at2"/>
<dbReference type="PANTHER" id="PTHR48111">
    <property type="entry name" value="REGULATOR OF RPOS"/>
    <property type="match status" value="1"/>
</dbReference>
<dbReference type="Proteomes" id="UP000315303">
    <property type="component" value="Unassembled WGS sequence"/>
</dbReference>
<dbReference type="GO" id="GO:0006355">
    <property type="term" value="P:regulation of DNA-templated transcription"/>
    <property type="evidence" value="ECO:0007669"/>
    <property type="project" value="InterPro"/>
</dbReference>
<dbReference type="PROSITE" id="PS50110">
    <property type="entry name" value="RESPONSE_REGULATORY"/>
    <property type="match status" value="1"/>
</dbReference>
<protein>
    <submittedName>
        <fullName evidence="10">Response regulator transcription factor</fullName>
    </submittedName>
</protein>
<keyword evidence="5" id="KW-0804">Transcription</keyword>
<evidence type="ECO:0000256" key="3">
    <source>
        <dbReference type="ARBA" id="ARBA00023015"/>
    </source>
</evidence>
<dbReference type="SMART" id="SM00862">
    <property type="entry name" value="Trans_reg_C"/>
    <property type="match status" value="1"/>
</dbReference>
<dbReference type="Pfam" id="PF00072">
    <property type="entry name" value="Response_reg"/>
    <property type="match status" value="1"/>
</dbReference>
<dbReference type="AlphaFoldDB" id="A0A502KV60"/>
<dbReference type="Pfam" id="PF00486">
    <property type="entry name" value="Trans_reg_C"/>
    <property type="match status" value="1"/>
</dbReference>
<dbReference type="CDD" id="cd00383">
    <property type="entry name" value="trans_reg_C"/>
    <property type="match status" value="1"/>
</dbReference>
<evidence type="ECO:0000313" key="11">
    <source>
        <dbReference type="Proteomes" id="UP000315303"/>
    </source>
</evidence>
<sequence>MNNIKPLCKLLLIEDDLPLASLISQYLRKHHCDLVHVSTGAEVELLVDIDKFDIILCDVMLPDTTGFELLPSITSLTSCPIIFLTALDENTDQIQGLELGAVDYIVKPIEPAVLLARIKVQLRHKFIQHNSPLLTINDLIFDKKLKKISFKNKTLPFTVQEFDVLNVLAEHYLDVVPREVLFEQVIGRDYDGLDRAVDLIISRLRKRFEELSLTFMSIRSIRGKGYLFSCEQVN</sequence>
<dbReference type="RefSeq" id="WP_140604050.1">
    <property type="nucleotide sequence ID" value="NZ_SAWY01000027.1"/>
</dbReference>
<dbReference type="Gene3D" id="6.10.250.690">
    <property type="match status" value="1"/>
</dbReference>
<dbReference type="PROSITE" id="PS51755">
    <property type="entry name" value="OMPR_PHOB"/>
    <property type="match status" value="1"/>
</dbReference>
<dbReference type="EMBL" id="SAWY01000027">
    <property type="protein sequence ID" value="TPH13911.1"/>
    <property type="molecule type" value="Genomic_DNA"/>
</dbReference>
<evidence type="ECO:0000256" key="1">
    <source>
        <dbReference type="ARBA" id="ARBA00022553"/>
    </source>
</evidence>
<dbReference type="Gene3D" id="3.40.50.2300">
    <property type="match status" value="1"/>
</dbReference>
<feature type="modified residue" description="4-aspartylphosphate" evidence="6">
    <location>
        <position position="58"/>
    </location>
</feature>
<proteinExistence type="predicted"/>
<reference evidence="10 11" key="1">
    <citation type="submission" date="2019-01" db="EMBL/GenBank/DDBJ databases">
        <title>Litorilituus lipolytica sp. nov., isolated from intertidal sand of the Yellow Sea in China.</title>
        <authorList>
            <person name="Liu A."/>
        </authorList>
    </citation>
    <scope>NUCLEOTIDE SEQUENCE [LARGE SCALE GENOMIC DNA]</scope>
    <source>
        <strain evidence="10 11">RZ04</strain>
    </source>
</reference>
<evidence type="ECO:0000259" key="8">
    <source>
        <dbReference type="PROSITE" id="PS50110"/>
    </source>
</evidence>
<dbReference type="SMART" id="SM00448">
    <property type="entry name" value="REC"/>
    <property type="match status" value="1"/>
</dbReference>
<dbReference type="GO" id="GO:0005829">
    <property type="term" value="C:cytosol"/>
    <property type="evidence" value="ECO:0007669"/>
    <property type="project" value="TreeGrafter"/>
</dbReference>
<dbReference type="InterPro" id="IPR039420">
    <property type="entry name" value="WalR-like"/>
</dbReference>
<evidence type="ECO:0000256" key="6">
    <source>
        <dbReference type="PROSITE-ProRule" id="PRU00169"/>
    </source>
</evidence>
<dbReference type="InterPro" id="IPR036388">
    <property type="entry name" value="WH-like_DNA-bd_sf"/>
</dbReference>
<accession>A0A502KV60</accession>
<dbReference type="InterPro" id="IPR011006">
    <property type="entry name" value="CheY-like_superfamily"/>
</dbReference>
<comment type="caution">
    <text evidence="10">The sequence shown here is derived from an EMBL/GenBank/DDBJ whole genome shotgun (WGS) entry which is preliminary data.</text>
</comment>
<keyword evidence="11" id="KW-1185">Reference proteome</keyword>
<evidence type="ECO:0000256" key="5">
    <source>
        <dbReference type="ARBA" id="ARBA00023163"/>
    </source>
</evidence>
<dbReference type="PANTHER" id="PTHR48111:SF1">
    <property type="entry name" value="TWO-COMPONENT RESPONSE REGULATOR ORR33"/>
    <property type="match status" value="1"/>
</dbReference>
<evidence type="ECO:0000256" key="7">
    <source>
        <dbReference type="PROSITE-ProRule" id="PRU01091"/>
    </source>
</evidence>
<dbReference type="GO" id="GO:0032993">
    <property type="term" value="C:protein-DNA complex"/>
    <property type="evidence" value="ECO:0007669"/>
    <property type="project" value="TreeGrafter"/>
</dbReference>
<evidence type="ECO:0000259" key="9">
    <source>
        <dbReference type="PROSITE" id="PS51755"/>
    </source>
</evidence>
<dbReference type="SUPFAM" id="SSF52172">
    <property type="entry name" value="CheY-like"/>
    <property type="match status" value="1"/>
</dbReference>
<keyword evidence="2" id="KW-0902">Two-component regulatory system</keyword>
<keyword evidence="3" id="KW-0805">Transcription regulation</keyword>
<evidence type="ECO:0000256" key="4">
    <source>
        <dbReference type="ARBA" id="ARBA00023125"/>
    </source>
</evidence>
<dbReference type="Gene3D" id="1.10.10.10">
    <property type="entry name" value="Winged helix-like DNA-binding domain superfamily/Winged helix DNA-binding domain"/>
    <property type="match status" value="1"/>
</dbReference>
<dbReference type="InterPro" id="IPR001789">
    <property type="entry name" value="Sig_transdc_resp-reg_receiver"/>
</dbReference>
<feature type="domain" description="Response regulatory" evidence="8">
    <location>
        <begin position="9"/>
        <end position="122"/>
    </location>
</feature>
<feature type="DNA-binding region" description="OmpR/PhoB-type" evidence="7">
    <location>
        <begin position="131"/>
        <end position="230"/>
    </location>
</feature>
<gene>
    <name evidence="10" type="ORF">EPA86_12400</name>
</gene>
<evidence type="ECO:0000313" key="10">
    <source>
        <dbReference type="EMBL" id="TPH13911.1"/>
    </source>
</evidence>
<dbReference type="GO" id="GO:0000156">
    <property type="term" value="F:phosphorelay response regulator activity"/>
    <property type="evidence" value="ECO:0007669"/>
    <property type="project" value="TreeGrafter"/>
</dbReference>
<dbReference type="GO" id="GO:0000976">
    <property type="term" value="F:transcription cis-regulatory region binding"/>
    <property type="evidence" value="ECO:0007669"/>
    <property type="project" value="TreeGrafter"/>
</dbReference>
<feature type="domain" description="OmpR/PhoB-type" evidence="9">
    <location>
        <begin position="131"/>
        <end position="230"/>
    </location>
</feature>
<evidence type="ECO:0000256" key="2">
    <source>
        <dbReference type="ARBA" id="ARBA00023012"/>
    </source>
</evidence>
<name>A0A502KV60_9GAMM</name>